<dbReference type="RefSeq" id="WP_146535321.1">
    <property type="nucleotide sequence ID" value="NZ_SJPX01000003.1"/>
</dbReference>
<comment type="caution">
    <text evidence="2">The sequence shown here is derived from an EMBL/GenBank/DDBJ whole genome shotgun (WGS) entry which is preliminary data.</text>
</comment>
<dbReference type="OrthoDB" id="273655at2"/>
<sequence length="125" mass="13876">MQRSGSLSSAASGVNRLFVFASLEYLLGLGAAVVSVEEVGRISETVVNASEGTLHRLEMSEQRELVGVALNRLKPHDRKILLLREFDCFDYRTIGQILGINVGTVRSRLSRARGRLKKELAFLIF</sequence>
<protein>
    <submittedName>
        <fullName evidence="2">RNA polymerase sigma factor RpoE</fullName>
    </submittedName>
</protein>
<gene>
    <name evidence="2" type="ORF">Poly59_32890</name>
</gene>
<dbReference type="NCBIfam" id="TIGR02937">
    <property type="entry name" value="sigma70-ECF"/>
    <property type="match status" value="1"/>
</dbReference>
<dbReference type="EMBL" id="SJPX01000003">
    <property type="protein sequence ID" value="TWU51694.1"/>
    <property type="molecule type" value="Genomic_DNA"/>
</dbReference>
<name>A0A5C6ETI1_9BACT</name>
<accession>A0A5C6ETI1</accession>
<dbReference type="GO" id="GO:0006352">
    <property type="term" value="P:DNA-templated transcription initiation"/>
    <property type="evidence" value="ECO:0007669"/>
    <property type="project" value="InterPro"/>
</dbReference>
<evidence type="ECO:0000313" key="2">
    <source>
        <dbReference type="EMBL" id="TWU51694.1"/>
    </source>
</evidence>
<dbReference type="InterPro" id="IPR014284">
    <property type="entry name" value="RNA_pol_sigma-70_dom"/>
</dbReference>
<dbReference type="Gene3D" id="1.10.10.10">
    <property type="entry name" value="Winged helix-like DNA-binding domain superfamily/Winged helix DNA-binding domain"/>
    <property type="match status" value="1"/>
</dbReference>
<dbReference type="Proteomes" id="UP000317977">
    <property type="component" value="Unassembled WGS sequence"/>
</dbReference>
<dbReference type="GO" id="GO:0016987">
    <property type="term" value="F:sigma factor activity"/>
    <property type="evidence" value="ECO:0007669"/>
    <property type="project" value="InterPro"/>
</dbReference>
<proteinExistence type="predicted"/>
<dbReference type="InterPro" id="IPR036388">
    <property type="entry name" value="WH-like_DNA-bd_sf"/>
</dbReference>
<dbReference type="GO" id="GO:0003677">
    <property type="term" value="F:DNA binding"/>
    <property type="evidence" value="ECO:0007669"/>
    <property type="project" value="InterPro"/>
</dbReference>
<reference evidence="2 3" key="1">
    <citation type="submission" date="2019-02" db="EMBL/GenBank/DDBJ databases">
        <title>Deep-cultivation of Planctomycetes and their phenomic and genomic characterization uncovers novel biology.</title>
        <authorList>
            <person name="Wiegand S."/>
            <person name="Jogler M."/>
            <person name="Boedeker C."/>
            <person name="Pinto D."/>
            <person name="Vollmers J."/>
            <person name="Rivas-Marin E."/>
            <person name="Kohn T."/>
            <person name="Peeters S.H."/>
            <person name="Heuer A."/>
            <person name="Rast P."/>
            <person name="Oberbeckmann S."/>
            <person name="Bunk B."/>
            <person name="Jeske O."/>
            <person name="Meyerdierks A."/>
            <person name="Storesund J.E."/>
            <person name="Kallscheuer N."/>
            <person name="Luecker S."/>
            <person name="Lage O.M."/>
            <person name="Pohl T."/>
            <person name="Merkel B.J."/>
            <person name="Hornburger P."/>
            <person name="Mueller R.-W."/>
            <person name="Bruemmer F."/>
            <person name="Labrenz M."/>
            <person name="Spormann A.M."/>
            <person name="Op Den Camp H."/>
            <person name="Overmann J."/>
            <person name="Amann R."/>
            <person name="Jetten M.S.M."/>
            <person name="Mascher T."/>
            <person name="Medema M.H."/>
            <person name="Devos D.P."/>
            <person name="Kaster A.-K."/>
            <person name="Ovreas L."/>
            <person name="Rohde M."/>
            <person name="Galperin M.Y."/>
            <person name="Jogler C."/>
        </authorList>
    </citation>
    <scope>NUCLEOTIDE SEQUENCE [LARGE SCALE GENOMIC DNA]</scope>
    <source>
        <strain evidence="2 3">Poly59</strain>
    </source>
</reference>
<organism evidence="2 3">
    <name type="scientific">Rubripirellula reticaptiva</name>
    <dbReference type="NCBI Taxonomy" id="2528013"/>
    <lineage>
        <taxon>Bacteria</taxon>
        <taxon>Pseudomonadati</taxon>
        <taxon>Planctomycetota</taxon>
        <taxon>Planctomycetia</taxon>
        <taxon>Pirellulales</taxon>
        <taxon>Pirellulaceae</taxon>
        <taxon>Rubripirellula</taxon>
    </lineage>
</organism>
<evidence type="ECO:0000313" key="3">
    <source>
        <dbReference type="Proteomes" id="UP000317977"/>
    </source>
</evidence>
<dbReference type="AlphaFoldDB" id="A0A5C6ETI1"/>
<dbReference type="Pfam" id="PF08281">
    <property type="entry name" value="Sigma70_r4_2"/>
    <property type="match status" value="1"/>
</dbReference>
<dbReference type="InterPro" id="IPR013324">
    <property type="entry name" value="RNA_pol_sigma_r3/r4-like"/>
</dbReference>
<dbReference type="InterPro" id="IPR013249">
    <property type="entry name" value="RNA_pol_sigma70_r4_t2"/>
</dbReference>
<dbReference type="CDD" id="cd06171">
    <property type="entry name" value="Sigma70_r4"/>
    <property type="match status" value="1"/>
</dbReference>
<feature type="domain" description="RNA polymerase sigma factor 70 region 4 type 2" evidence="1">
    <location>
        <begin position="65"/>
        <end position="116"/>
    </location>
</feature>
<evidence type="ECO:0000259" key="1">
    <source>
        <dbReference type="Pfam" id="PF08281"/>
    </source>
</evidence>
<keyword evidence="3" id="KW-1185">Reference proteome</keyword>
<dbReference type="SUPFAM" id="SSF88659">
    <property type="entry name" value="Sigma3 and sigma4 domains of RNA polymerase sigma factors"/>
    <property type="match status" value="1"/>
</dbReference>